<feature type="region of interest" description="Disordered" evidence="6">
    <location>
        <begin position="34"/>
        <end position="57"/>
    </location>
</feature>
<feature type="transmembrane region" description="Helical" evidence="7">
    <location>
        <begin position="7"/>
        <end position="25"/>
    </location>
</feature>
<gene>
    <name evidence="8" type="ORF">PCAL00307_LOCUS2976</name>
    <name evidence="9" type="ORF">PCAL00307_LOCUS2977</name>
    <name evidence="10" type="ORF">PCAL00307_LOCUS2978</name>
    <name evidence="11" type="ORF">PCAL00307_LOCUS2979</name>
    <name evidence="12" type="ORF">PECAL_5P04790</name>
</gene>
<evidence type="ECO:0000313" key="11">
    <source>
        <dbReference type="EMBL" id="CAE0687545.1"/>
    </source>
</evidence>
<organism evidence="8">
    <name type="scientific">Pelagomonas calceolata</name>
    <dbReference type="NCBI Taxonomy" id="35677"/>
    <lineage>
        <taxon>Eukaryota</taxon>
        <taxon>Sar</taxon>
        <taxon>Stramenopiles</taxon>
        <taxon>Ochrophyta</taxon>
        <taxon>Pelagophyceae</taxon>
        <taxon>Pelagomonadales</taxon>
        <taxon>Pelagomonadaceae</taxon>
        <taxon>Pelagomonas</taxon>
    </lineage>
</organism>
<keyword evidence="7" id="KW-0812">Transmembrane</keyword>
<keyword evidence="3" id="KW-0328">Glycosyltransferase</keyword>
<evidence type="ECO:0000256" key="3">
    <source>
        <dbReference type="ARBA" id="ARBA00022676"/>
    </source>
</evidence>
<reference evidence="8" key="1">
    <citation type="submission" date="2021-01" db="EMBL/GenBank/DDBJ databases">
        <authorList>
            <person name="Corre E."/>
            <person name="Pelletier E."/>
            <person name="Niang G."/>
            <person name="Scheremetjew M."/>
            <person name="Finn R."/>
            <person name="Kale V."/>
            <person name="Holt S."/>
            <person name="Cochrane G."/>
            <person name="Meng A."/>
            <person name="Brown T."/>
            <person name="Cohen L."/>
        </authorList>
    </citation>
    <scope>NUCLEOTIDE SEQUENCE</scope>
    <source>
        <strain evidence="8">CCMP1756</strain>
    </source>
</reference>
<evidence type="ECO:0000313" key="9">
    <source>
        <dbReference type="EMBL" id="CAE0687543.1"/>
    </source>
</evidence>
<accession>A0A6S8RSK4</accession>
<dbReference type="OrthoDB" id="2526284at2759"/>
<proteinExistence type="inferred from homology"/>
<dbReference type="EMBL" id="HBIW01003610">
    <property type="protein sequence ID" value="CAE0687543.1"/>
    <property type="molecule type" value="Transcribed_RNA"/>
</dbReference>
<keyword evidence="5 7" id="KW-0472">Membrane</keyword>
<sequence>MARKKQGGGAVLVGAAVVALFMIVANRHHVDPEADGAHRLRRRPAPTTDECRGPRAFPQSPQLPWRLHDAFTTDCEVATFVAQYERGCAEMTALVASVVPDGNIQSWLDTARAPEGGCKVCAVHAFDANEAPKVEKEKRRVFEALGGATKNIRCTFADGTSVKASSDDAFHAKKSTLVFRCSIPKHLGCSPEVSIEDTGRNHEAVRVCHTPKIPKVDVALVAWTSASPYTDRTGMVFDNTDRVLRRWLAWHWSVGVRYFLVFESGATWADPHHSKLWPAIKPFVEANAALLVPWGTDACKGPHVKIEAGQRGGIGLTDFFGRPSQYAAQNSGLYRLREVVKWIAFLDIDEMLLPENATTVGEVLKHQKTGAAVAVPHVFYGRCPSSNQRTCAGKAVPSRNKLVVNENAAYVWDHTLIVPPQGSRGIRASKLRLAHLRADYAFDAFDVARFGTRGSKAEARAYLQNVLPYIEEPCPGSVKCEGGYDVCWCRDLALEGRFHAFFMSYRAWYAAEGDWEVL</sequence>
<keyword evidence="13" id="KW-1185">Reference proteome</keyword>
<dbReference type="AlphaFoldDB" id="A0A6S8RSK4"/>
<comment type="subcellular location">
    <subcellularLocation>
        <location evidence="1">Membrane</location>
    </subcellularLocation>
</comment>
<reference evidence="12" key="2">
    <citation type="submission" date="2021-11" db="EMBL/GenBank/DDBJ databases">
        <authorList>
            <consortium name="Genoscope - CEA"/>
            <person name="William W."/>
        </authorList>
    </citation>
    <scope>NUCLEOTIDE SEQUENCE</scope>
</reference>
<dbReference type="EMBL" id="HBIW01003611">
    <property type="protein sequence ID" value="CAE0687544.1"/>
    <property type="molecule type" value="Transcribed_RNA"/>
</dbReference>
<name>A0A6S8RSK4_9STRA</name>
<evidence type="ECO:0008006" key="14">
    <source>
        <dbReference type="Google" id="ProtNLM"/>
    </source>
</evidence>
<dbReference type="GO" id="GO:0016757">
    <property type="term" value="F:glycosyltransferase activity"/>
    <property type="evidence" value="ECO:0007669"/>
    <property type="project" value="UniProtKB-KW"/>
</dbReference>
<evidence type="ECO:0000313" key="8">
    <source>
        <dbReference type="EMBL" id="CAE0687542.1"/>
    </source>
</evidence>
<dbReference type="EMBL" id="HBIW01003612">
    <property type="protein sequence ID" value="CAE0687545.1"/>
    <property type="molecule type" value="Transcribed_RNA"/>
</dbReference>
<comment type="similarity">
    <text evidence="2">Belongs to the glycosyltransferase 92 family.</text>
</comment>
<keyword evidence="7" id="KW-1133">Transmembrane helix</keyword>
<evidence type="ECO:0000256" key="2">
    <source>
        <dbReference type="ARBA" id="ARBA00007647"/>
    </source>
</evidence>
<protein>
    <recommendedName>
        <fullName evidence="14">Glycosyltransferase family 92 protein</fullName>
    </recommendedName>
</protein>
<dbReference type="EMBL" id="CAKKNE010000005">
    <property type="protein sequence ID" value="CAH0375928.1"/>
    <property type="molecule type" value="Genomic_DNA"/>
</dbReference>
<evidence type="ECO:0000256" key="4">
    <source>
        <dbReference type="ARBA" id="ARBA00022679"/>
    </source>
</evidence>
<evidence type="ECO:0000256" key="1">
    <source>
        <dbReference type="ARBA" id="ARBA00004370"/>
    </source>
</evidence>
<evidence type="ECO:0000313" key="12">
    <source>
        <dbReference type="EMBL" id="CAH0375928.1"/>
    </source>
</evidence>
<dbReference type="GO" id="GO:0016020">
    <property type="term" value="C:membrane"/>
    <property type="evidence" value="ECO:0007669"/>
    <property type="project" value="UniProtKB-SubCell"/>
</dbReference>
<evidence type="ECO:0000256" key="6">
    <source>
        <dbReference type="SAM" id="MobiDB-lite"/>
    </source>
</evidence>
<evidence type="ECO:0000256" key="7">
    <source>
        <dbReference type="SAM" id="Phobius"/>
    </source>
</evidence>
<evidence type="ECO:0000313" key="10">
    <source>
        <dbReference type="EMBL" id="CAE0687544.1"/>
    </source>
</evidence>
<dbReference type="InterPro" id="IPR008166">
    <property type="entry name" value="Glyco_transf_92"/>
</dbReference>
<dbReference type="EMBL" id="HBIW01003609">
    <property type="protein sequence ID" value="CAE0687542.1"/>
    <property type="molecule type" value="Transcribed_RNA"/>
</dbReference>
<evidence type="ECO:0000313" key="13">
    <source>
        <dbReference type="Proteomes" id="UP000789595"/>
    </source>
</evidence>
<dbReference type="Proteomes" id="UP000789595">
    <property type="component" value="Unassembled WGS sequence"/>
</dbReference>
<evidence type="ECO:0000256" key="5">
    <source>
        <dbReference type="ARBA" id="ARBA00023136"/>
    </source>
</evidence>
<keyword evidence="4" id="KW-0808">Transferase</keyword>
<dbReference type="Pfam" id="PF01697">
    <property type="entry name" value="Glyco_transf_92"/>
    <property type="match status" value="1"/>
</dbReference>